<organism evidence="6 7">
    <name type="scientific">Halopenitus malekzadehii</name>
    <dbReference type="NCBI Taxonomy" id="1267564"/>
    <lineage>
        <taxon>Archaea</taxon>
        <taxon>Methanobacteriati</taxon>
        <taxon>Methanobacteriota</taxon>
        <taxon>Stenosarchaea group</taxon>
        <taxon>Halobacteria</taxon>
        <taxon>Halobacteriales</taxon>
        <taxon>Haloferacaceae</taxon>
        <taxon>Halopenitus</taxon>
    </lineage>
</organism>
<proteinExistence type="predicted"/>
<feature type="domain" description="Fe/B12 periplasmic-binding" evidence="5">
    <location>
        <begin position="210"/>
        <end position="362"/>
    </location>
</feature>
<feature type="compositionally biased region" description="Low complexity" evidence="4">
    <location>
        <begin position="22"/>
        <end position="32"/>
    </location>
</feature>
<accession>A0A1H6I1H5</accession>
<keyword evidence="2" id="KW-0813">Transport</keyword>
<dbReference type="AlphaFoldDB" id="A0A1H6I1H5"/>
<feature type="region of interest" description="Disordered" evidence="4">
    <location>
        <begin position="22"/>
        <end position="78"/>
    </location>
</feature>
<dbReference type="RefSeq" id="WP_092814782.1">
    <property type="nucleotide sequence ID" value="NZ_FNWU01000001.1"/>
</dbReference>
<keyword evidence="3" id="KW-0732">Signal</keyword>
<keyword evidence="7" id="KW-1185">Reference proteome</keyword>
<dbReference type="STRING" id="1267564.SAMN05192561_101888"/>
<dbReference type="PROSITE" id="PS51257">
    <property type="entry name" value="PROKAR_LIPOPROTEIN"/>
    <property type="match status" value="1"/>
</dbReference>
<dbReference type="PROSITE" id="PS51318">
    <property type="entry name" value="TAT"/>
    <property type="match status" value="1"/>
</dbReference>
<dbReference type="InterPro" id="IPR006311">
    <property type="entry name" value="TAT_signal"/>
</dbReference>
<sequence length="404" mass="44057">MSRDRSTRRTVLRTGAGALLAGLAGCTGGDADSTSTSDPGAGSPGAIDSDETDTDATETDSGATDTKEEADGDGSYTVTMAPVGEVSFESVPETWVANNGSWADMGVALGLEPPEGVWLTSRYHTRYYDGIDGVSADTSGMVDLYQGGVDTELFYELDADVHVIDPNFLLNRFDGWEEDDVADVATGVGPFVGNSIFSRGYGWHENYRYYTLYEAFEKLAAVFDRRDRYEAFTSLHEDFQARVADVVPPADERPKVAILWPDPVDAPESFSPYLIDEGTSFKQWRDLGVVDALAETDVTDFHSNRGAIDYETLLQVDPDVILLRGEEAKTASEFEDTVLAHMRDHDVASELTAVENGDVYRGGPLYQGPITNLVLTERAARQVYGVEEKLFDRDRVSAIVAGQS</sequence>
<evidence type="ECO:0000313" key="6">
    <source>
        <dbReference type="EMBL" id="SEH42318.1"/>
    </source>
</evidence>
<dbReference type="PANTHER" id="PTHR30532:SF1">
    <property type="entry name" value="IRON(3+)-HYDROXAMATE-BINDING PROTEIN FHUD"/>
    <property type="match status" value="1"/>
</dbReference>
<dbReference type="InterPro" id="IPR002491">
    <property type="entry name" value="ABC_transptr_periplasmic_BD"/>
</dbReference>
<evidence type="ECO:0000256" key="2">
    <source>
        <dbReference type="ARBA" id="ARBA00022448"/>
    </source>
</evidence>
<evidence type="ECO:0000256" key="4">
    <source>
        <dbReference type="SAM" id="MobiDB-lite"/>
    </source>
</evidence>
<dbReference type="EMBL" id="FNWU01000001">
    <property type="protein sequence ID" value="SEH42318.1"/>
    <property type="molecule type" value="Genomic_DNA"/>
</dbReference>
<dbReference type="Proteomes" id="UP000199215">
    <property type="component" value="Unassembled WGS sequence"/>
</dbReference>
<evidence type="ECO:0000256" key="1">
    <source>
        <dbReference type="ARBA" id="ARBA00004196"/>
    </source>
</evidence>
<gene>
    <name evidence="6" type="ORF">SAMN05192561_101888</name>
</gene>
<evidence type="ECO:0000313" key="7">
    <source>
        <dbReference type="Proteomes" id="UP000199215"/>
    </source>
</evidence>
<evidence type="ECO:0000256" key="3">
    <source>
        <dbReference type="ARBA" id="ARBA00022729"/>
    </source>
</evidence>
<protein>
    <submittedName>
        <fullName evidence="6">Ferrichrome-binding protein</fullName>
    </submittedName>
</protein>
<dbReference type="OrthoDB" id="304381at2157"/>
<feature type="compositionally biased region" description="Acidic residues" evidence="4">
    <location>
        <begin position="48"/>
        <end position="58"/>
    </location>
</feature>
<dbReference type="PANTHER" id="PTHR30532">
    <property type="entry name" value="IRON III DICITRATE-BINDING PERIPLASMIC PROTEIN"/>
    <property type="match status" value="1"/>
</dbReference>
<dbReference type="SUPFAM" id="SSF53807">
    <property type="entry name" value="Helical backbone' metal receptor"/>
    <property type="match status" value="1"/>
</dbReference>
<name>A0A1H6I1H5_9EURY</name>
<reference evidence="6 7" key="1">
    <citation type="submission" date="2016-10" db="EMBL/GenBank/DDBJ databases">
        <authorList>
            <person name="de Groot N.N."/>
        </authorList>
    </citation>
    <scope>NUCLEOTIDE SEQUENCE [LARGE SCALE GENOMIC DNA]</scope>
    <source>
        <strain evidence="6 7">IBRC-M10418</strain>
    </source>
</reference>
<dbReference type="Gene3D" id="3.40.50.1980">
    <property type="entry name" value="Nitrogenase molybdenum iron protein domain"/>
    <property type="match status" value="2"/>
</dbReference>
<evidence type="ECO:0000259" key="5">
    <source>
        <dbReference type="Pfam" id="PF01497"/>
    </source>
</evidence>
<comment type="subcellular location">
    <subcellularLocation>
        <location evidence="1">Cell envelope</location>
    </subcellularLocation>
</comment>
<dbReference type="Pfam" id="PF01497">
    <property type="entry name" value="Peripla_BP_2"/>
    <property type="match status" value="1"/>
</dbReference>
<dbReference type="InterPro" id="IPR051313">
    <property type="entry name" value="Bact_iron-sidero_bind"/>
</dbReference>